<dbReference type="SUPFAM" id="SSF53955">
    <property type="entry name" value="Lysozyme-like"/>
    <property type="match status" value="1"/>
</dbReference>
<dbReference type="GO" id="GO:0005509">
    <property type="term" value="F:calcium ion binding"/>
    <property type="evidence" value="ECO:0007669"/>
    <property type="project" value="InterPro"/>
</dbReference>
<name>A0A8S5LC77_9CAUD</name>
<dbReference type="InterPro" id="IPR018247">
    <property type="entry name" value="EF_Hand_1_Ca_BS"/>
</dbReference>
<evidence type="ECO:0000313" key="2">
    <source>
        <dbReference type="EMBL" id="DAD67562.1"/>
    </source>
</evidence>
<dbReference type="EMBL" id="BK014681">
    <property type="protein sequence ID" value="DAD67562.1"/>
    <property type="molecule type" value="Genomic_DNA"/>
</dbReference>
<dbReference type="Gene3D" id="1.20.141.10">
    <property type="entry name" value="Chitosanase, subunit A, domain 1"/>
    <property type="match status" value="1"/>
</dbReference>
<dbReference type="PROSITE" id="PS50222">
    <property type="entry name" value="EF_HAND_2"/>
    <property type="match status" value="1"/>
</dbReference>
<accession>A0A8S5LC77</accession>
<dbReference type="Pfam" id="PF09374">
    <property type="entry name" value="PG_binding_3"/>
    <property type="match status" value="1"/>
</dbReference>
<dbReference type="InterPro" id="IPR018537">
    <property type="entry name" value="Peptidoglycan-bd_3"/>
</dbReference>
<dbReference type="PROSITE" id="PS00018">
    <property type="entry name" value="EF_HAND_1"/>
    <property type="match status" value="1"/>
</dbReference>
<sequence length="183" mass="20611">MAKLEVLAPYILAWEGGFVNDPDDRGGATNKGVTLAVWRKQGYDKNGDGVIDVADLKRITAKDATDVLRKCYWNRWQADCIKSQSVANILVDWVWGSGKWGITIPQQMLGVTPDGVVGDKTIAALNEKDPIAFFNALKARRREFLQGICRTRPANYKFLRGWLNRLDGIKYGSLTYGRKEVRF</sequence>
<organism evidence="2">
    <name type="scientific">Siphoviridae sp. cttU829</name>
    <dbReference type="NCBI Taxonomy" id="2823605"/>
    <lineage>
        <taxon>Viruses</taxon>
        <taxon>Duplodnaviria</taxon>
        <taxon>Heunggongvirae</taxon>
        <taxon>Uroviricota</taxon>
        <taxon>Caudoviricetes</taxon>
    </lineage>
</organism>
<proteinExistence type="predicted"/>
<protein>
    <submittedName>
        <fullName evidence="2">Lysozyme</fullName>
    </submittedName>
</protein>
<dbReference type="InterPro" id="IPR023346">
    <property type="entry name" value="Lysozyme-like_dom_sf"/>
</dbReference>
<evidence type="ECO:0000259" key="1">
    <source>
        <dbReference type="PROSITE" id="PS50222"/>
    </source>
</evidence>
<dbReference type="InterPro" id="IPR008565">
    <property type="entry name" value="TtsA-like_GH18_dom"/>
</dbReference>
<dbReference type="InterPro" id="IPR002048">
    <property type="entry name" value="EF_hand_dom"/>
</dbReference>
<feature type="domain" description="EF-hand" evidence="1">
    <location>
        <begin position="43"/>
        <end position="66"/>
    </location>
</feature>
<dbReference type="CDD" id="cd13926">
    <property type="entry name" value="N-acetylmuramidase_GH108"/>
    <property type="match status" value="1"/>
</dbReference>
<reference evidence="2" key="1">
    <citation type="journal article" date="2021" name="Proc. Natl. Acad. Sci. U.S.A.">
        <title>A Catalog of Tens of Thousands of Viruses from Human Metagenomes Reveals Hidden Associations with Chronic Diseases.</title>
        <authorList>
            <person name="Tisza M.J."/>
            <person name="Buck C.B."/>
        </authorList>
    </citation>
    <scope>NUCLEOTIDE SEQUENCE</scope>
    <source>
        <strain evidence="2">CttU829</strain>
    </source>
</reference>
<dbReference type="Pfam" id="PF05838">
    <property type="entry name" value="Glyco_hydro_108"/>
    <property type="match status" value="1"/>
</dbReference>